<evidence type="ECO:0000256" key="6">
    <source>
        <dbReference type="ARBA" id="ARBA00022679"/>
    </source>
</evidence>
<dbReference type="GO" id="GO:0005524">
    <property type="term" value="F:ATP binding"/>
    <property type="evidence" value="ECO:0007669"/>
    <property type="project" value="UniProtKB-UniRule"/>
</dbReference>
<dbReference type="EMBL" id="DF967972">
    <property type="protein sequence ID" value="GAP15122.1"/>
    <property type="molecule type" value="Genomic_DNA"/>
</dbReference>
<dbReference type="STRING" id="360412.LARV_02903"/>
<comment type="catalytic activity">
    <reaction evidence="13 14">
        <text>2 cob(II)alamin + reduced [electron-transfer flavoprotein] + 2 ATP = 2 adenosylcob(III)alamin + 2 triphosphate + oxidized [electron-transfer flavoprotein] + 3 H(+)</text>
        <dbReference type="Rhea" id="RHEA:28671"/>
        <dbReference type="Rhea" id="RHEA-COMP:10685"/>
        <dbReference type="Rhea" id="RHEA-COMP:10686"/>
        <dbReference type="ChEBI" id="CHEBI:15378"/>
        <dbReference type="ChEBI" id="CHEBI:16304"/>
        <dbReference type="ChEBI" id="CHEBI:18036"/>
        <dbReference type="ChEBI" id="CHEBI:18408"/>
        <dbReference type="ChEBI" id="CHEBI:30616"/>
        <dbReference type="ChEBI" id="CHEBI:57692"/>
        <dbReference type="ChEBI" id="CHEBI:58307"/>
        <dbReference type="EC" id="2.5.1.17"/>
    </reaction>
</comment>
<dbReference type="InterPro" id="IPR036451">
    <property type="entry name" value="CblAdoTrfase-like_sf"/>
</dbReference>
<evidence type="ECO:0000313" key="17">
    <source>
        <dbReference type="Proteomes" id="UP000055060"/>
    </source>
</evidence>
<evidence type="ECO:0000256" key="4">
    <source>
        <dbReference type="ARBA" id="ARBA00020963"/>
    </source>
</evidence>
<evidence type="ECO:0000313" key="16">
    <source>
        <dbReference type="EMBL" id="GAP15122.1"/>
    </source>
</evidence>
<dbReference type="NCBIfam" id="TIGR00636">
    <property type="entry name" value="PduO_Nterm"/>
    <property type="match status" value="1"/>
</dbReference>
<dbReference type="PANTHER" id="PTHR12213">
    <property type="entry name" value="CORRINOID ADENOSYLTRANSFERASE"/>
    <property type="match status" value="1"/>
</dbReference>
<comment type="pathway">
    <text evidence="1 14">Cofactor biosynthesis; adenosylcobalamin biosynthesis; adenosylcobalamin from cob(II)yrinate a,c-diamide: step 2/7.</text>
</comment>
<evidence type="ECO:0000256" key="3">
    <source>
        <dbReference type="ARBA" id="ARBA00012454"/>
    </source>
</evidence>
<keyword evidence="6 14" id="KW-0808">Transferase</keyword>
<evidence type="ECO:0000256" key="12">
    <source>
        <dbReference type="ARBA" id="ARBA00048555"/>
    </source>
</evidence>
<accession>A0A0S7BLQ5</accession>
<evidence type="ECO:0000256" key="5">
    <source>
        <dbReference type="ARBA" id="ARBA00022573"/>
    </source>
</evidence>
<dbReference type="EC" id="2.5.1.17" evidence="3 14"/>
<dbReference type="Pfam" id="PF01923">
    <property type="entry name" value="Cob_adeno_trans"/>
    <property type="match status" value="1"/>
</dbReference>
<protein>
    <recommendedName>
        <fullName evidence="4 14">Corrinoid adenosyltransferase</fullName>
        <ecNumber evidence="3 14">2.5.1.17</ecNumber>
    </recommendedName>
    <alternativeName>
        <fullName evidence="9 14">Cob(II)alamin adenosyltransferase</fullName>
    </alternativeName>
    <alternativeName>
        <fullName evidence="11 14">Cob(II)yrinic acid a,c-diamide adenosyltransferase</fullName>
    </alternativeName>
    <alternativeName>
        <fullName evidence="10 14">Cobinamide/cobalamin adenosyltransferase</fullName>
    </alternativeName>
</protein>
<evidence type="ECO:0000256" key="13">
    <source>
        <dbReference type="ARBA" id="ARBA00048692"/>
    </source>
</evidence>
<keyword evidence="8 14" id="KW-0067">ATP-binding</keyword>
<dbReference type="GO" id="GO:0008817">
    <property type="term" value="F:corrinoid adenosyltransferase activity"/>
    <property type="evidence" value="ECO:0007669"/>
    <property type="project" value="UniProtKB-UniRule"/>
</dbReference>
<dbReference type="UniPathway" id="UPA00148">
    <property type="reaction ID" value="UER00233"/>
</dbReference>
<dbReference type="InterPro" id="IPR016030">
    <property type="entry name" value="CblAdoTrfase-like"/>
</dbReference>
<comment type="similarity">
    <text evidence="2 14">Belongs to the Cob(I)alamin adenosyltransferase family.</text>
</comment>
<organism evidence="16">
    <name type="scientific">Longilinea arvoryzae</name>
    <dbReference type="NCBI Taxonomy" id="360412"/>
    <lineage>
        <taxon>Bacteria</taxon>
        <taxon>Bacillati</taxon>
        <taxon>Chloroflexota</taxon>
        <taxon>Anaerolineae</taxon>
        <taxon>Anaerolineales</taxon>
        <taxon>Anaerolineaceae</taxon>
        <taxon>Longilinea</taxon>
    </lineage>
</organism>
<dbReference type="OrthoDB" id="9778896at2"/>
<evidence type="ECO:0000256" key="8">
    <source>
        <dbReference type="ARBA" id="ARBA00022840"/>
    </source>
</evidence>
<dbReference type="PANTHER" id="PTHR12213:SF0">
    <property type="entry name" value="CORRINOID ADENOSYLTRANSFERASE MMAB"/>
    <property type="match status" value="1"/>
</dbReference>
<proteinExistence type="inferred from homology"/>
<evidence type="ECO:0000256" key="2">
    <source>
        <dbReference type="ARBA" id="ARBA00007487"/>
    </source>
</evidence>
<feature type="domain" description="Cobalamin adenosyltransferase-like" evidence="15">
    <location>
        <begin position="5"/>
        <end position="165"/>
    </location>
</feature>
<evidence type="ECO:0000256" key="14">
    <source>
        <dbReference type="RuleBase" id="RU366026"/>
    </source>
</evidence>
<dbReference type="GO" id="GO:0009236">
    <property type="term" value="P:cobalamin biosynthetic process"/>
    <property type="evidence" value="ECO:0007669"/>
    <property type="project" value="UniProtKB-UniRule"/>
</dbReference>
<name>A0A0S7BLQ5_9CHLR</name>
<evidence type="ECO:0000256" key="1">
    <source>
        <dbReference type="ARBA" id="ARBA00005121"/>
    </source>
</evidence>
<dbReference type="InterPro" id="IPR029499">
    <property type="entry name" value="PduO-typ"/>
</dbReference>
<evidence type="ECO:0000259" key="15">
    <source>
        <dbReference type="Pfam" id="PF01923"/>
    </source>
</evidence>
<evidence type="ECO:0000256" key="7">
    <source>
        <dbReference type="ARBA" id="ARBA00022741"/>
    </source>
</evidence>
<dbReference type="RefSeq" id="WP_075074320.1">
    <property type="nucleotide sequence ID" value="NZ_DF967972.1"/>
</dbReference>
<gene>
    <name evidence="16" type="ORF">LARV_02903</name>
</gene>
<keyword evidence="5 14" id="KW-0169">Cobalamin biosynthesis</keyword>
<sequence>MAKFYTGQGDDGSTGLLGEGRIPKYDLRMEAIGAVDEASAALGVARSQCSRSENQTRILRIQRELYRLMAELAATPQTAARFHTIDSNAVRRLEDEIGILEQSVSAPNEFILPGDSSAGAALDLARTIVRRAERRVTEILARGEITNADLGRYLNRLSSLVFLMELSENAASGRENPSLAKEK</sequence>
<reference evidence="16" key="1">
    <citation type="submission" date="2015-07" db="EMBL/GenBank/DDBJ databases">
        <title>Draft Genome Sequences of Anaerolinea thermolimosa IMO-1, Bellilinea caldifistulae GOMI-1, Leptolinea tardivitalis YMTK-2, Levilinea saccharolytica KIBI-1,Longilinea arvoryzae KOME-1, Previously Described as Members of the Anaerolineaceae (Chloroflexi).</title>
        <authorList>
            <person name="Sekiguchi Y."/>
            <person name="Ohashi A."/>
            <person name="Matsuura N."/>
            <person name="Tourlousse M.D."/>
        </authorList>
    </citation>
    <scope>NUCLEOTIDE SEQUENCE [LARGE SCALE GENOMIC DNA]</scope>
    <source>
        <strain evidence="16">KOME-1</strain>
    </source>
</reference>
<dbReference type="Gene3D" id="1.20.1200.10">
    <property type="entry name" value="Cobalamin adenosyltransferase-like"/>
    <property type="match status" value="1"/>
</dbReference>
<evidence type="ECO:0000256" key="10">
    <source>
        <dbReference type="ARBA" id="ARBA00033334"/>
    </source>
</evidence>
<comment type="catalytic activity">
    <reaction evidence="12 14">
        <text>2 cob(II)yrinate a,c diamide + reduced [electron-transfer flavoprotein] + 2 ATP = 2 adenosylcob(III)yrinate a,c-diamide + 2 triphosphate + oxidized [electron-transfer flavoprotein] + 3 H(+)</text>
        <dbReference type="Rhea" id="RHEA:11528"/>
        <dbReference type="Rhea" id="RHEA-COMP:10685"/>
        <dbReference type="Rhea" id="RHEA-COMP:10686"/>
        <dbReference type="ChEBI" id="CHEBI:15378"/>
        <dbReference type="ChEBI" id="CHEBI:18036"/>
        <dbReference type="ChEBI" id="CHEBI:30616"/>
        <dbReference type="ChEBI" id="CHEBI:57692"/>
        <dbReference type="ChEBI" id="CHEBI:58307"/>
        <dbReference type="ChEBI" id="CHEBI:58503"/>
        <dbReference type="ChEBI" id="CHEBI:58537"/>
        <dbReference type="EC" id="2.5.1.17"/>
    </reaction>
</comment>
<dbReference type="Proteomes" id="UP000055060">
    <property type="component" value="Unassembled WGS sequence"/>
</dbReference>
<dbReference type="SUPFAM" id="SSF89028">
    <property type="entry name" value="Cobalamin adenosyltransferase-like"/>
    <property type="match status" value="1"/>
</dbReference>
<evidence type="ECO:0000256" key="11">
    <source>
        <dbReference type="ARBA" id="ARBA00033354"/>
    </source>
</evidence>
<keyword evidence="17" id="KW-1185">Reference proteome</keyword>
<keyword evidence="7 14" id="KW-0547">Nucleotide-binding</keyword>
<dbReference type="AlphaFoldDB" id="A0A0S7BLQ5"/>
<evidence type="ECO:0000256" key="9">
    <source>
        <dbReference type="ARBA" id="ARBA00031529"/>
    </source>
</evidence>